<evidence type="ECO:0000256" key="1">
    <source>
        <dbReference type="SAM" id="MobiDB-lite"/>
    </source>
</evidence>
<accession>A0ABY2RS95</accession>
<reference evidence="3 4" key="1">
    <citation type="journal article" date="2015" name="Antonie Van Leeuwenhoek">
        <title>Prauserella endophytica sp. nov., an endophytic actinobacterium isolated from Tamarix taklamakanensis.</title>
        <authorList>
            <person name="Liu J.M."/>
            <person name="Habden X."/>
            <person name="Guo L."/>
            <person name="Tuo L."/>
            <person name="Jiang Z.K."/>
            <person name="Liu S.W."/>
            <person name="Liu X.F."/>
            <person name="Chen L."/>
            <person name="Li R.F."/>
            <person name="Zhang Y.Q."/>
            <person name="Sun C.H."/>
        </authorList>
    </citation>
    <scope>NUCLEOTIDE SEQUENCE [LARGE SCALE GENOMIC DNA]</scope>
    <source>
        <strain evidence="3 4">CGMCC 4.7182</strain>
    </source>
</reference>
<sequence>ELRQLEHFATKAQARRRIPAWIEEYNYDRRHSSLGMCSPVAFEHQLARITSTTSPKDGRPPRAVSAPPAPEDDVVLTGVKAHPSGRPPAGLDPGCGRRPQAASGKPRGGLQEPQIHVSTVSRDCRSTSQRRRARQMRAALCFLPSVLLRS</sequence>
<evidence type="ECO:0000313" key="3">
    <source>
        <dbReference type="EMBL" id="TKG58126.1"/>
    </source>
</evidence>
<feature type="domain" description="Integrase catalytic" evidence="2">
    <location>
        <begin position="2"/>
        <end position="39"/>
    </location>
</feature>
<feature type="region of interest" description="Disordered" evidence="1">
    <location>
        <begin position="50"/>
        <end position="113"/>
    </location>
</feature>
<comment type="caution">
    <text evidence="3">The sequence shown here is derived from an EMBL/GenBank/DDBJ whole genome shotgun (WGS) entry which is preliminary data.</text>
</comment>
<proteinExistence type="predicted"/>
<dbReference type="RefSeq" id="WP_137097513.1">
    <property type="nucleotide sequence ID" value="NZ_SWMS01000057.1"/>
</dbReference>
<organism evidence="3 4">
    <name type="scientific">Prauserella endophytica</name>
    <dbReference type="NCBI Taxonomy" id="1592324"/>
    <lineage>
        <taxon>Bacteria</taxon>
        <taxon>Bacillati</taxon>
        <taxon>Actinomycetota</taxon>
        <taxon>Actinomycetes</taxon>
        <taxon>Pseudonocardiales</taxon>
        <taxon>Pseudonocardiaceae</taxon>
        <taxon>Prauserella</taxon>
        <taxon>Prauserella coralliicola group</taxon>
    </lineage>
</organism>
<dbReference type="EMBL" id="SWMS01000057">
    <property type="protein sequence ID" value="TKG58126.1"/>
    <property type="molecule type" value="Genomic_DNA"/>
</dbReference>
<dbReference type="Pfam" id="PF13683">
    <property type="entry name" value="rve_3"/>
    <property type="match status" value="1"/>
</dbReference>
<protein>
    <submittedName>
        <fullName evidence="3">Transposase</fullName>
    </submittedName>
</protein>
<evidence type="ECO:0000259" key="2">
    <source>
        <dbReference type="Pfam" id="PF13683"/>
    </source>
</evidence>
<gene>
    <name evidence="3" type="ORF">FCN18_38390</name>
</gene>
<keyword evidence="4" id="KW-1185">Reference proteome</keyword>
<dbReference type="SUPFAM" id="SSF53098">
    <property type="entry name" value="Ribonuclease H-like"/>
    <property type="match status" value="1"/>
</dbReference>
<evidence type="ECO:0000313" key="4">
    <source>
        <dbReference type="Proteomes" id="UP000309992"/>
    </source>
</evidence>
<feature type="non-terminal residue" evidence="3">
    <location>
        <position position="1"/>
    </location>
</feature>
<name>A0ABY2RS95_9PSEU</name>
<dbReference type="Proteomes" id="UP000309992">
    <property type="component" value="Unassembled WGS sequence"/>
</dbReference>
<dbReference type="InterPro" id="IPR012337">
    <property type="entry name" value="RNaseH-like_sf"/>
</dbReference>
<dbReference type="InterPro" id="IPR001584">
    <property type="entry name" value="Integrase_cat-core"/>
</dbReference>